<dbReference type="InterPro" id="IPR006230">
    <property type="entry name" value="MutL"/>
</dbReference>
<reference evidence="1" key="1">
    <citation type="submission" date="2019-08" db="EMBL/GenBank/DDBJ databases">
        <authorList>
            <person name="Kucharzyk K."/>
            <person name="Murdoch R.W."/>
            <person name="Higgins S."/>
            <person name="Loffler F."/>
        </authorList>
    </citation>
    <scope>NUCLEOTIDE SEQUENCE</scope>
</reference>
<name>A0A644ZB52_9ZZZZ</name>
<proteinExistence type="predicted"/>
<dbReference type="AlphaFoldDB" id="A0A644ZB52"/>
<dbReference type="Pfam" id="PF13941">
    <property type="entry name" value="MutL"/>
    <property type="match status" value="1"/>
</dbReference>
<organism evidence="1">
    <name type="scientific">bioreactor metagenome</name>
    <dbReference type="NCBI Taxonomy" id="1076179"/>
    <lineage>
        <taxon>unclassified sequences</taxon>
        <taxon>metagenomes</taxon>
        <taxon>ecological metagenomes</taxon>
    </lineage>
</organism>
<sequence length="373" mass="41025">MAQAPGYNKLMQWTEVPIMPTPGAVGKIIQTTAIQYNIHIIGVDIGGATTDVFSVFGDEHEFFNRTVSANLGMSYSICNVLLEAGVDNIMRWIPFDIDEADLRNRIRNKMIRPTTIPQTLEELVVEQAVAREALRLSFIHHKSLATGLKGVQKVRDISEAFDQSSSSDSIIQLDKLGMIVGSGGVLSHAPRRQQTALMMLDSFQLEGFTELTVDSIFMTPQLGVLSEVHPKAAAEVFAKDCLIFLGTSIVPIGNAQKDGDKCITIKAKMPNGETITREVAYGTLDTIPLGENEYAEVEVNPTNNFDMGNGKGRSVSKKVRGGVAGGIIIDARGRRPFTLPTDKNTRITKLVEWFKALDIYSMDVLERYMKTAK</sequence>
<dbReference type="EMBL" id="VSSQ01008118">
    <property type="protein sequence ID" value="MPM37939.1"/>
    <property type="molecule type" value="Genomic_DNA"/>
</dbReference>
<protein>
    <submittedName>
        <fullName evidence="1">Uncharacterized protein</fullName>
    </submittedName>
</protein>
<gene>
    <name evidence="1" type="ORF">SDC9_84561</name>
</gene>
<evidence type="ECO:0000313" key="1">
    <source>
        <dbReference type="EMBL" id="MPM37939.1"/>
    </source>
</evidence>
<comment type="caution">
    <text evidence="1">The sequence shown here is derived from an EMBL/GenBank/DDBJ whole genome shotgun (WGS) entry which is preliminary data.</text>
</comment>
<accession>A0A644ZB52</accession>